<dbReference type="Proteomes" id="UP000003922">
    <property type="component" value="Unassembled WGS sequence"/>
</dbReference>
<dbReference type="CDD" id="cd00082">
    <property type="entry name" value="HisKA"/>
    <property type="match status" value="1"/>
</dbReference>
<keyword evidence="4" id="KW-0597">Phosphoprotein</keyword>
<dbReference type="InterPro" id="IPR000014">
    <property type="entry name" value="PAS"/>
</dbReference>
<proteinExistence type="inferred from homology"/>
<dbReference type="PANTHER" id="PTHR43047:SF72">
    <property type="entry name" value="OSMOSENSING HISTIDINE PROTEIN KINASE SLN1"/>
    <property type="match status" value="1"/>
</dbReference>
<organism evidence="11 12">
    <name type="scientific">Crocosphaera watsonii WH 8501</name>
    <dbReference type="NCBI Taxonomy" id="165597"/>
    <lineage>
        <taxon>Bacteria</taxon>
        <taxon>Bacillati</taxon>
        <taxon>Cyanobacteriota</taxon>
        <taxon>Cyanophyceae</taxon>
        <taxon>Oscillatoriophycideae</taxon>
        <taxon>Chroococcales</taxon>
        <taxon>Aphanothecaceae</taxon>
        <taxon>Crocosphaera</taxon>
    </lineage>
</organism>
<evidence type="ECO:0000313" key="12">
    <source>
        <dbReference type="Proteomes" id="UP000003922"/>
    </source>
</evidence>
<feature type="domain" description="Phytochrome chromophore attachment site" evidence="9">
    <location>
        <begin position="134"/>
        <end position="291"/>
    </location>
</feature>
<comment type="similarity">
    <text evidence="2">In the N-terminal section; belongs to the phytochrome family.</text>
</comment>
<dbReference type="FunFam" id="3.30.565.10:FF:000010">
    <property type="entry name" value="Sensor histidine kinase RcsC"/>
    <property type="match status" value="1"/>
</dbReference>
<reference evidence="11" key="1">
    <citation type="submission" date="2004-02" db="EMBL/GenBank/DDBJ databases">
        <authorList>
            <consortium name="DOE Joint Genome Institute"/>
        </authorList>
    </citation>
    <scope>NUCLEOTIDE SEQUENCE [LARGE SCALE GENOMIC DNA]</scope>
    <source>
        <strain evidence="11">WH 8501</strain>
    </source>
</reference>
<dbReference type="SMART" id="SM00387">
    <property type="entry name" value="HATPase_c"/>
    <property type="match status" value="1"/>
</dbReference>
<evidence type="ECO:0000259" key="10">
    <source>
        <dbReference type="PROSITE" id="PS50109"/>
    </source>
</evidence>
<dbReference type="InterPro" id="IPR029016">
    <property type="entry name" value="GAF-like_dom_sf"/>
</dbReference>
<dbReference type="Gene3D" id="1.10.287.130">
    <property type="match status" value="1"/>
</dbReference>
<dbReference type="InterPro" id="IPR016132">
    <property type="entry name" value="Phyto_chromo_attachment"/>
</dbReference>
<dbReference type="RefSeq" id="WP_007304577.1">
    <property type="nucleotide sequence ID" value="NZ_AADV02000003.1"/>
</dbReference>
<dbReference type="Pfam" id="PF00512">
    <property type="entry name" value="HisKA"/>
    <property type="match status" value="1"/>
</dbReference>
<dbReference type="Pfam" id="PF13188">
    <property type="entry name" value="PAS_8"/>
    <property type="match status" value="1"/>
</dbReference>
<gene>
    <name evidence="11" type="ORF">CwatDRAFT_5100</name>
</gene>
<dbReference type="CDD" id="cd00130">
    <property type="entry name" value="PAS"/>
    <property type="match status" value="1"/>
</dbReference>
<dbReference type="PRINTS" id="PR00344">
    <property type="entry name" value="BCTRLSENSOR"/>
</dbReference>
<feature type="domain" description="Phytochrome chromophore attachment site" evidence="9">
    <location>
        <begin position="529"/>
        <end position="668"/>
    </location>
</feature>
<dbReference type="InterPro" id="IPR003018">
    <property type="entry name" value="GAF"/>
</dbReference>
<dbReference type="Gene3D" id="3.30.450.20">
    <property type="entry name" value="PAS domain"/>
    <property type="match status" value="1"/>
</dbReference>
<keyword evidence="5" id="KW-0808">Transferase</keyword>
<keyword evidence="12" id="KW-1185">Reference proteome</keyword>
<evidence type="ECO:0000313" key="11">
    <source>
        <dbReference type="EMBL" id="EAM51941.1"/>
    </source>
</evidence>
<dbReference type="EC" id="2.7.13.3" evidence="3"/>
<evidence type="ECO:0000256" key="4">
    <source>
        <dbReference type="ARBA" id="ARBA00022553"/>
    </source>
</evidence>
<evidence type="ECO:0000259" key="9">
    <source>
        <dbReference type="PROSITE" id="PS50046"/>
    </source>
</evidence>
<feature type="domain" description="Phytochrome chromophore attachment site" evidence="9">
    <location>
        <begin position="349"/>
        <end position="486"/>
    </location>
</feature>
<protein>
    <recommendedName>
        <fullName evidence="8">Circadian input-output histidine kinase CikA</fullName>
        <ecNumber evidence="3">2.7.13.3</ecNumber>
    </recommendedName>
</protein>
<dbReference type="Gene3D" id="3.30.565.10">
    <property type="entry name" value="Histidine kinase-like ATPase, C-terminal domain"/>
    <property type="match status" value="1"/>
</dbReference>
<reference evidence="11" key="3">
    <citation type="submission" date="2016-12" db="EMBL/GenBank/DDBJ databases">
        <title>Annotation of the draft genome assembly of Crocosphaera watsonii WH 8501.</title>
        <authorList>
            <consortium name="US DOE Joint Genome Institute (JGI-ORNL)"/>
            <person name="Larimer F."/>
            <person name="Land M."/>
        </authorList>
    </citation>
    <scope>NUCLEOTIDE SEQUENCE</scope>
    <source>
        <strain evidence="11">WH 8501</strain>
    </source>
</reference>
<dbReference type="AlphaFoldDB" id="Q4C6M7"/>
<dbReference type="CDD" id="cd16922">
    <property type="entry name" value="HATPase_EvgS-ArcB-TorS-like"/>
    <property type="match status" value="1"/>
</dbReference>
<dbReference type="SMART" id="SM00388">
    <property type="entry name" value="HisKA"/>
    <property type="match status" value="1"/>
</dbReference>
<dbReference type="InterPro" id="IPR036890">
    <property type="entry name" value="HATPase_C_sf"/>
</dbReference>
<name>Q4C6M7_CROWT</name>
<dbReference type="PROSITE" id="PS50109">
    <property type="entry name" value="HIS_KIN"/>
    <property type="match status" value="1"/>
</dbReference>
<dbReference type="SMART" id="SM00065">
    <property type="entry name" value="GAF"/>
    <property type="match status" value="4"/>
</dbReference>
<dbReference type="SUPFAM" id="SSF55781">
    <property type="entry name" value="GAF domain-like"/>
    <property type="match status" value="5"/>
</dbReference>
<dbReference type="Gene3D" id="3.30.450.40">
    <property type="match status" value="5"/>
</dbReference>
<dbReference type="GO" id="GO:0005886">
    <property type="term" value="C:plasma membrane"/>
    <property type="evidence" value="ECO:0007669"/>
    <property type="project" value="TreeGrafter"/>
</dbReference>
<dbReference type="SUPFAM" id="SSF47384">
    <property type="entry name" value="Homodimeric domain of signal transducing histidine kinase"/>
    <property type="match status" value="1"/>
</dbReference>
<comment type="catalytic activity">
    <reaction evidence="1">
        <text>ATP + protein L-histidine = ADP + protein N-phospho-L-histidine.</text>
        <dbReference type="EC" id="2.7.13.3"/>
    </reaction>
</comment>
<evidence type="ECO:0000256" key="1">
    <source>
        <dbReference type="ARBA" id="ARBA00000085"/>
    </source>
</evidence>
<comment type="caution">
    <text evidence="11">The sequence shown here is derived from an EMBL/GenBank/DDBJ whole genome shotgun (WGS) entry which is preliminary data.</text>
</comment>
<dbReference type="Pfam" id="PF02518">
    <property type="entry name" value="HATPase_c"/>
    <property type="match status" value="1"/>
</dbReference>
<dbReference type="SMART" id="SM00091">
    <property type="entry name" value="PAS"/>
    <property type="match status" value="1"/>
</dbReference>
<dbReference type="KEGG" id="cwa:CwatDRAFT_5100"/>
<reference evidence="11" key="2">
    <citation type="submission" date="2005-06" db="EMBL/GenBank/DDBJ databases">
        <title>Sequencing of the draft genome and assembly of Crocosphaera watsonii WH 8501.</title>
        <authorList>
            <consortium name="US DOE Joint Genome Institute (JGI-PGF)"/>
            <person name="Copeland A."/>
            <person name="Lucas S."/>
            <person name="Lapidus A."/>
            <person name="Barry K."/>
            <person name="Detter C."/>
            <person name="Glavina T."/>
            <person name="Hammon N."/>
            <person name="Israni S."/>
            <person name="Pitluck S."/>
            <person name="Richardson P."/>
        </authorList>
    </citation>
    <scope>NUCLEOTIDE SEQUENCE [LARGE SCALE GENOMIC DNA]</scope>
    <source>
        <strain evidence="11">WH 8501</strain>
    </source>
</reference>
<dbReference type="EMBL" id="AADV02000003">
    <property type="protein sequence ID" value="EAM51941.1"/>
    <property type="molecule type" value="Genomic_DNA"/>
</dbReference>
<accession>Q4C6M7</accession>
<evidence type="ECO:0000256" key="7">
    <source>
        <dbReference type="ARBA" id="ARBA00023012"/>
    </source>
</evidence>
<dbReference type="InterPro" id="IPR005467">
    <property type="entry name" value="His_kinase_dom"/>
</dbReference>
<evidence type="ECO:0000256" key="2">
    <source>
        <dbReference type="ARBA" id="ARBA00006402"/>
    </source>
</evidence>
<dbReference type="Pfam" id="PF01590">
    <property type="entry name" value="GAF"/>
    <property type="match status" value="4"/>
</dbReference>
<evidence type="ECO:0000256" key="3">
    <source>
        <dbReference type="ARBA" id="ARBA00012438"/>
    </source>
</evidence>
<dbReference type="PANTHER" id="PTHR43047">
    <property type="entry name" value="TWO-COMPONENT HISTIDINE PROTEIN KINASE"/>
    <property type="match status" value="1"/>
</dbReference>
<dbReference type="InterPro" id="IPR003594">
    <property type="entry name" value="HATPase_dom"/>
</dbReference>
<dbReference type="InterPro" id="IPR003661">
    <property type="entry name" value="HisK_dim/P_dom"/>
</dbReference>
<dbReference type="GO" id="GO:0000155">
    <property type="term" value="F:phosphorelay sensor kinase activity"/>
    <property type="evidence" value="ECO:0007669"/>
    <property type="project" value="InterPro"/>
</dbReference>
<dbReference type="SUPFAM" id="SSF55785">
    <property type="entry name" value="PYP-like sensor domain (PAS domain)"/>
    <property type="match status" value="1"/>
</dbReference>
<sequence length="1249" mass="142530">MSSETSHRYTQSVENSLEQAYQRNLPSPPIPSENWQNCSEIGTEITKLLIPIGSQKEEWGILIVEHSSEPRPWQGEDTKLVQEIAFHFSIAVERHRMYQQQQKQEEILTQAVERATEEHITLADIIDKTRRSLDIQTILSTTTAETRKFFNCDRVGVYRFNTNHSGEFIAESVSGGWPSLLEKSSQDVDNHNEDCNSNLWDNLGLSETYSEETQTNTFNPDDLFLVCDDIYQAGLSPSYLQLLERYQARSYLLVPIYKNRTIWGFLVAYENSSPRHWETREINFMVQLGINLGIALQQGDLFARTKEQEQQLQTALETALKQQTETLLRTNEKERSLGRVIDKIRQTLDLKTIFQTAATEVRKLLGVEHIAIYRFDASYGGKFIFESASGDFVSLVEKSWNDDYLIESQGGRFKDNQPCIIEDIYLETNVSECYLNTLGSFGIRSLAIFPLFQGSQLWGLLAGFEHSRCRHWQDEEIQLFNRVAYHLSVALQQSYHFQQLKQYGEEQAMIVEEERASSEVVDKIRRTLDLKTIFQTAATEIRHLLKTDRVCIFRFDPSSDFALAELISEDVASEYNSALQAKVEDHCFAEHKEPFFQQNHIFTIDDLSKANILDCHRQILERFNVKSNLAAPLLTGNTLWGLLCIHQCSGPRHWKTREKRFITKIATHLSVGIQQAALLKESQQRARILENTLQQVQAQKQHLGEIANQEKALAGVIERIRQSLTLKTIFSSTTEEVRQILNCHRVAVYRFWENWGGEFIYESVGEGWTPLVGEGAEKPMWEDSYLQHTQGGCYRNQEIFFVRDVATADLSPCHREIYEQFQMRSLITAPVFVGEKLWGLLGVYDNEQPRYWQRREIDLVKQVANQLGVAVYQSNLLRHTRKQSQTLERTLADLNAIVDNLGDGLLVVDSFGRITRHNPKLLSMFNVTSSLLGKRVVDIFPSELFPLLKKPGLEQEEVVTVEMPLANNRLGQALASRIIKQEEETGIKYLGVVILIRDITKERAVDQMKKNFLSMVSHELRTPLTSIVGFSSLIRDKLNETIFPEIQNPDSKTSNAIERIQQNLDIVVCEGERLSKLVHDFLDMTKIESGKITLNLFPIQPSTVLDWAIGSVSPLFSNSSVELVEDFSRDLPTILGDEDRLIQVFVNVISNALKFTEKGSVTCRAEVDHENLLISITDTGIGIAENDYSKVFDPFQQVGNVLTNKPPGTGLGLSISKQIVEQHGGNIWLTSKLGQGTTFFISFPLTQEN</sequence>
<dbReference type="InterPro" id="IPR035965">
    <property type="entry name" value="PAS-like_dom_sf"/>
</dbReference>
<dbReference type="PROSITE" id="PS50046">
    <property type="entry name" value="PHYTOCHROME_2"/>
    <property type="match status" value="4"/>
</dbReference>
<dbReference type="InterPro" id="IPR036097">
    <property type="entry name" value="HisK_dim/P_sf"/>
</dbReference>
<evidence type="ECO:0000256" key="8">
    <source>
        <dbReference type="ARBA" id="ARBA00074306"/>
    </source>
</evidence>
<evidence type="ECO:0000256" key="5">
    <source>
        <dbReference type="ARBA" id="ARBA00022679"/>
    </source>
</evidence>
<dbReference type="SUPFAM" id="SSF55874">
    <property type="entry name" value="ATPase domain of HSP90 chaperone/DNA topoisomerase II/histidine kinase"/>
    <property type="match status" value="1"/>
</dbReference>
<dbReference type="InterPro" id="IPR004358">
    <property type="entry name" value="Sig_transdc_His_kin-like_C"/>
</dbReference>
<feature type="domain" description="Histidine kinase" evidence="10">
    <location>
        <begin position="1015"/>
        <end position="1247"/>
    </location>
</feature>
<evidence type="ECO:0000256" key="6">
    <source>
        <dbReference type="ARBA" id="ARBA00022777"/>
    </source>
</evidence>
<feature type="domain" description="Phytochrome chromophore attachment site" evidence="9">
    <location>
        <begin position="725"/>
        <end position="866"/>
    </location>
</feature>
<keyword evidence="7" id="KW-0902">Two-component regulatory system</keyword>
<dbReference type="GO" id="GO:0009927">
    <property type="term" value="F:histidine phosphotransfer kinase activity"/>
    <property type="evidence" value="ECO:0007669"/>
    <property type="project" value="TreeGrafter"/>
</dbReference>
<keyword evidence="6" id="KW-0418">Kinase</keyword>